<dbReference type="PANTHER" id="PTHR43539:SF78">
    <property type="entry name" value="FLAVIN-CONTAINING MONOOXYGENASE"/>
    <property type="match status" value="1"/>
</dbReference>
<dbReference type="RefSeq" id="WP_312885281.1">
    <property type="nucleotide sequence ID" value="NZ_JACHJT010000001.1"/>
</dbReference>
<evidence type="ECO:0000256" key="1">
    <source>
        <dbReference type="ARBA" id="ARBA00023002"/>
    </source>
</evidence>
<organism evidence="2 3">
    <name type="scientific">Lipingzhangella halophila</name>
    <dbReference type="NCBI Taxonomy" id="1783352"/>
    <lineage>
        <taxon>Bacteria</taxon>
        <taxon>Bacillati</taxon>
        <taxon>Actinomycetota</taxon>
        <taxon>Actinomycetes</taxon>
        <taxon>Streptosporangiales</taxon>
        <taxon>Nocardiopsidaceae</taxon>
        <taxon>Lipingzhangella</taxon>
    </lineage>
</organism>
<dbReference type="Pfam" id="PF13738">
    <property type="entry name" value="Pyr_redox_3"/>
    <property type="match status" value="1"/>
</dbReference>
<proteinExistence type="predicted"/>
<sequence length="367" mass="38946">MSRGEAARPVEAVVIGAGQAGLSGAYYLRRAGLEPGRDFVVADHNSGPGGAWRHRWDSLTTETVNGVHSLPGMPWSAPSHPAPVNVAVPEYFAAYEHEFGLRVHRPVSVRRVHDGPEGRLRVETTEGTWSARGLINATGTWERPFWPHFPGRSSFLGRQLHTADFAGGAEFAGQRVVVVGGGGSAADMLLGLLGVARSLTWLTRRPLNLMTEPFTSEHGRASVAVIAERVRRGEAPGSIVSATGLHLPPELAAAVDDGRVTLGRTFDRVTPDGVAWDDGRFVPADALLWATGFRPSVAHLGPLNLREPGGGIRVEGTRAVADPRIHLIGYGPTASTIGANRAGRSAVRELADHLGGFRAAEEVPLAG</sequence>
<comment type="caution">
    <text evidence="2">The sequence shown here is derived from an EMBL/GenBank/DDBJ whole genome shotgun (WGS) entry which is preliminary data.</text>
</comment>
<dbReference type="SUPFAM" id="SSF51905">
    <property type="entry name" value="FAD/NAD(P)-binding domain"/>
    <property type="match status" value="1"/>
</dbReference>
<dbReference type="PANTHER" id="PTHR43539">
    <property type="entry name" value="FLAVIN-BINDING MONOOXYGENASE-LIKE PROTEIN (AFU_ORTHOLOGUE AFUA_4G09220)"/>
    <property type="match status" value="1"/>
</dbReference>
<dbReference type="Proteomes" id="UP000523007">
    <property type="component" value="Unassembled WGS sequence"/>
</dbReference>
<dbReference type="PRINTS" id="PR00469">
    <property type="entry name" value="PNDRDTASEII"/>
</dbReference>
<dbReference type="InterPro" id="IPR036188">
    <property type="entry name" value="FAD/NAD-bd_sf"/>
</dbReference>
<dbReference type="GO" id="GO:0004497">
    <property type="term" value="F:monooxygenase activity"/>
    <property type="evidence" value="ECO:0007669"/>
    <property type="project" value="TreeGrafter"/>
</dbReference>
<dbReference type="InterPro" id="IPR050982">
    <property type="entry name" value="Auxin_biosynth/cation_transpt"/>
</dbReference>
<evidence type="ECO:0000313" key="2">
    <source>
        <dbReference type="EMBL" id="MBB4932268.1"/>
    </source>
</evidence>
<dbReference type="PRINTS" id="PR00368">
    <property type="entry name" value="FADPNR"/>
</dbReference>
<name>A0A7W7RHW7_9ACTN</name>
<dbReference type="GO" id="GO:0050660">
    <property type="term" value="F:flavin adenine dinucleotide binding"/>
    <property type="evidence" value="ECO:0007669"/>
    <property type="project" value="TreeGrafter"/>
</dbReference>
<keyword evidence="1" id="KW-0560">Oxidoreductase</keyword>
<keyword evidence="3" id="KW-1185">Reference proteome</keyword>
<dbReference type="AlphaFoldDB" id="A0A7W7RHW7"/>
<dbReference type="Gene3D" id="3.50.50.60">
    <property type="entry name" value="FAD/NAD(P)-binding domain"/>
    <property type="match status" value="1"/>
</dbReference>
<protein>
    <submittedName>
        <fullName evidence="2">Cation diffusion facilitator CzcD-associated flavoprotein CzcO</fullName>
    </submittedName>
</protein>
<gene>
    <name evidence="2" type="ORF">F4561_003088</name>
</gene>
<accession>A0A7W7RHW7</accession>
<reference evidence="2 3" key="1">
    <citation type="submission" date="2020-08" db="EMBL/GenBank/DDBJ databases">
        <title>Sequencing the genomes of 1000 actinobacteria strains.</title>
        <authorList>
            <person name="Klenk H.-P."/>
        </authorList>
    </citation>
    <scope>NUCLEOTIDE SEQUENCE [LARGE SCALE GENOMIC DNA]</scope>
    <source>
        <strain evidence="2 3">DSM 102030</strain>
    </source>
</reference>
<dbReference type="EMBL" id="JACHJT010000001">
    <property type="protein sequence ID" value="MBB4932268.1"/>
    <property type="molecule type" value="Genomic_DNA"/>
</dbReference>
<evidence type="ECO:0000313" key="3">
    <source>
        <dbReference type="Proteomes" id="UP000523007"/>
    </source>
</evidence>